<dbReference type="InterPro" id="IPR019734">
    <property type="entry name" value="TPR_rpt"/>
</dbReference>
<reference evidence="5 6" key="2">
    <citation type="submission" date="2018-11" db="EMBL/GenBank/DDBJ databases">
        <authorList>
            <consortium name="Pathogen Informatics"/>
        </authorList>
    </citation>
    <scope>NUCLEOTIDE SEQUENCE [LARGE SCALE GENOMIC DNA]</scope>
</reference>
<dbReference type="GO" id="GO:0003755">
    <property type="term" value="F:peptidyl-prolyl cis-trans isomerase activity"/>
    <property type="evidence" value="ECO:0007669"/>
    <property type="project" value="UniProtKB-KW"/>
</dbReference>
<reference evidence="7" key="1">
    <citation type="submission" date="2017-02" db="UniProtKB">
        <authorList>
            <consortium name="WormBaseParasite"/>
        </authorList>
    </citation>
    <scope>IDENTIFICATION</scope>
</reference>
<keyword evidence="3" id="KW-0697">Rotamase</keyword>
<dbReference type="GO" id="GO:0016020">
    <property type="term" value="C:membrane"/>
    <property type="evidence" value="ECO:0007669"/>
    <property type="project" value="TreeGrafter"/>
</dbReference>
<comment type="catalytic activity">
    <reaction evidence="3">
        <text>[protein]-peptidylproline (omega=180) = [protein]-peptidylproline (omega=0)</text>
        <dbReference type="Rhea" id="RHEA:16237"/>
        <dbReference type="Rhea" id="RHEA-COMP:10747"/>
        <dbReference type="Rhea" id="RHEA-COMP:10748"/>
        <dbReference type="ChEBI" id="CHEBI:83833"/>
        <dbReference type="ChEBI" id="CHEBI:83834"/>
        <dbReference type="EC" id="5.2.1.8"/>
    </reaction>
</comment>
<dbReference type="SMART" id="SM00028">
    <property type="entry name" value="TPR"/>
    <property type="match status" value="2"/>
</dbReference>
<dbReference type="PANTHER" id="PTHR46512">
    <property type="entry name" value="PEPTIDYLPROLYL ISOMERASE"/>
    <property type="match status" value="1"/>
</dbReference>
<gene>
    <name evidence="5" type="ORF">HNAJ_LOCUS10035</name>
</gene>
<dbReference type="PROSITE" id="PS50059">
    <property type="entry name" value="FKBP_PPIASE"/>
    <property type="match status" value="1"/>
</dbReference>
<protein>
    <recommendedName>
        <fullName evidence="3">peptidylprolyl isomerase</fullName>
        <ecNumber evidence="3">5.2.1.8</ecNumber>
    </recommendedName>
</protein>
<dbReference type="GO" id="GO:0043066">
    <property type="term" value="P:negative regulation of apoptotic process"/>
    <property type="evidence" value="ECO:0007669"/>
    <property type="project" value="TreeGrafter"/>
</dbReference>
<dbReference type="WBParaSite" id="HNAJ_0001004001-mRNA-1">
    <property type="protein sequence ID" value="HNAJ_0001004001-mRNA-1"/>
    <property type="gene ID" value="HNAJ_0001004001"/>
</dbReference>
<dbReference type="InterPro" id="IPR050754">
    <property type="entry name" value="FKBP4/5/8-like"/>
</dbReference>
<evidence type="ECO:0000256" key="2">
    <source>
        <dbReference type="ARBA" id="ARBA00022803"/>
    </source>
</evidence>
<dbReference type="GO" id="GO:0012505">
    <property type="term" value="C:endomembrane system"/>
    <property type="evidence" value="ECO:0007669"/>
    <property type="project" value="TreeGrafter"/>
</dbReference>
<dbReference type="OrthoDB" id="532682at2759"/>
<dbReference type="Gene3D" id="3.10.50.40">
    <property type="match status" value="1"/>
</dbReference>
<name>A0A0R3TR46_RODNA</name>
<dbReference type="Proteomes" id="UP000278807">
    <property type="component" value="Unassembled WGS sequence"/>
</dbReference>
<evidence type="ECO:0000256" key="1">
    <source>
        <dbReference type="ARBA" id="ARBA00022737"/>
    </source>
</evidence>
<keyword evidence="1" id="KW-0677">Repeat</keyword>
<keyword evidence="3" id="KW-0413">Isomerase</keyword>
<accession>A0A0R3TR46</accession>
<evidence type="ECO:0000259" key="4">
    <source>
        <dbReference type="PROSITE" id="PS50059"/>
    </source>
</evidence>
<dbReference type="AlphaFoldDB" id="A0A0R3TR46"/>
<dbReference type="PANTHER" id="PTHR46512:SF1">
    <property type="entry name" value="PEPTIDYLPROLYL ISOMERASE"/>
    <property type="match status" value="1"/>
</dbReference>
<dbReference type="InterPro" id="IPR046357">
    <property type="entry name" value="PPIase_dom_sf"/>
</dbReference>
<dbReference type="SUPFAM" id="SSF54534">
    <property type="entry name" value="FKBP-like"/>
    <property type="match status" value="1"/>
</dbReference>
<proteinExistence type="predicted"/>
<evidence type="ECO:0000313" key="5">
    <source>
        <dbReference type="EMBL" id="VDO07029.1"/>
    </source>
</evidence>
<feature type="domain" description="PPIase FKBP-type" evidence="4">
    <location>
        <begin position="54"/>
        <end position="138"/>
    </location>
</feature>
<organism evidence="7">
    <name type="scientific">Rodentolepis nana</name>
    <name type="common">Dwarf tapeworm</name>
    <name type="synonym">Hymenolepis nana</name>
    <dbReference type="NCBI Taxonomy" id="102285"/>
    <lineage>
        <taxon>Eukaryota</taxon>
        <taxon>Metazoa</taxon>
        <taxon>Spiralia</taxon>
        <taxon>Lophotrochozoa</taxon>
        <taxon>Platyhelminthes</taxon>
        <taxon>Cestoda</taxon>
        <taxon>Eucestoda</taxon>
        <taxon>Cyclophyllidea</taxon>
        <taxon>Hymenolepididae</taxon>
        <taxon>Rodentolepis</taxon>
    </lineage>
</organism>
<dbReference type="EC" id="5.2.1.8" evidence="3"/>
<dbReference type="InterPro" id="IPR001179">
    <property type="entry name" value="PPIase_FKBP_dom"/>
</dbReference>
<evidence type="ECO:0000256" key="3">
    <source>
        <dbReference type="PROSITE-ProRule" id="PRU00277"/>
    </source>
</evidence>
<dbReference type="GO" id="GO:0044183">
    <property type="term" value="F:protein folding chaperone"/>
    <property type="evidence" value="ECO:0007669"/>
    <property type="project" value="TreeGrafter"/>
</dbReference>
<dbReference type="EMBL" id="UZAE01012855">
    <property type="protein sequence ID" value="VDO07029.1"/>
    <property type="molecule type" value="Genomic_DNA"/>
</dbReference>
<evidence type="ECO:0000313" key="6">
    <source>
        <dbReference type="Proteomes" id="UP000278807"/>
    </source>
</evidence>
<dbReference type="SUPFAM" id="SSF48452">
    <property type="entry name" value="TPR-like"/>
    <property type="match status" value="1"/>
</dbReference>
<dbReference type="STRING" id="102285.A0A0R3TR46"/>
<dbReference type="InterPro" id="IPR011990">
    <property type="entry name" value="TPR-like_helical_dom_sf"/>
</dbReference>
<keyword evidence="6" id="KW-1185">Reference proteome</keyword>
<dbReference type="GO" id="GO:0005829">
    <property type="term" value="C:cytosol"/>
    <property type="evidence" value="ECO:0007669"/>
    <property type="project" value="TreeGrafter"/>
</dbReference>
<dbReference type="Pfam" id="PF00254">
    <property type="entry name" value="FKBP_C"/>
    <property type="match status" value="1"/>
</dbReference>
<keyword evidence="2" id="KW-0802">TPR repeat</keyword>
<evidence type="ECO:0000313" key="7">
    <source>
        <dbReference type="WBParaSite" id="HNAJ_0001004001-mRNA-1"/>
    </source>
</evidence>
<dbReference type="Gene3D" id="1.25.40.10">
    <property type="entry name" value="Tetratricopeptide repeat domain"/>
    <property type="match status" value="1"/>
</dbReference>
<sequence length="273" mass="30399">MSSGTLPGESSTCNATSTTNELKDSEYVDILGNGTVLIKTISKGLGQGSRPSHGDSVVISYKCYLEDGTLVEELENQNIVIGDGDCTHAIDLALPFVELMEEFELVTDARFAYGSKGNPPNIPPNAKLTYRISLIACFDPPCYEKMSITKRFEISNRKRERGNFYFRREDYQHALFCYSTALEILLKKSKLPMSEPSSEENFNDELPEKPIPTDAQLRDLEIKLKNNMGASQLKLMAYTATVGSCNDVLRLDPTNIKAIYRKGQTGSINQSFH</sequence>
<dbReference type="GO" id="GO:0005740">
    <property type="term" value="C:mitochondrial envelope"/>
    <property type="evidence" value="ECO:0007669"/>
    <property type="project" value="TreeGrafter"/>
</dbReference>